<evidence type="ECO:0000259" key="2">
    <source>
        <dbReference type="Pfam" id="PF20149"/>
    </source>
</evidence>
<dbReference type="InterPro" id="IPR045341">
    <property type="entry name" value="DUF6532"/>
</dbReference>
<name>A0A9P6E2U5_9AGAR</name>
<feature type="compositionally biased region" description="Polar residues" evidence="1">
    <location>
        <begin position="89"/>
        <end position="105"/>
    </location>
</feature>
<feature type="compositionally biased region" description="Acidic residues" evidence="1">
    <location>
        <begin position="147"/>
        <end position="159"/>
    </location>
</feature>
<evidence type="ECO:0000313" key="4">
    <source>
        <dbReference type="Proteomes" id="UP000807306"/>
    </source>
</evidence>
<accession>A0A9P6E2U5</accession>
<feature type="compositionally biased region" description="Acidic residues" evidence="1">
    <location>
        <begin position="125"/>
        <end position="137"/>
    </location>
</feature>
<evidence type="ECO:0000256" key="1">
    <source>
        <dbReference type="SAM" id="MobiDB-lite"/>
    </source>
</evidence>
<dbReference type="EMBL" id="MU158084">
    <property type="protein sequence ID" value="KAF9521395.1"/>
    <property type="molecule type" value="Genomic_DNA"/>
</dbReference>
<dbReference type="Proteomes" id="UP000807306">
    <property type="component" value="Unassembled WGS sequence"/>
</dbReference>
<evidence type="ECO:0000313" key="3">
    <source>
        <dbReference type="EMBL" id="KAF9521395.1"/>
    </source>
</evidence>
<organism evidence="3 4">
    <name type="scientific">Crepidotus variabilis</name>
    <dbReference type="NCBI Taxonomy" id="179855"/>
    <lineage>
        <taxon>Eukaryota</taxon>
        <taxon>Fungi</taxon>
        <taxon>Dikarya</taxon>
        <taxon>Basidiomycota</taxon>
        <taxon>Agaricomycotina</taxon>
        <taxon>Agaricomycetes</taxon>
        <taxon>Agaricomycetidae</taxon>
        <taxon>Agaricales</taxon>
        <taxon>Agaricineae</taxon>
        <taxon>Crepidotaceae</taxon>
        <taxon>Crepidotus</taxon>
    </lineage>
</organism>
<proteinExistence type="predicted"/>
<reference evidence="3" key="1">
    <citation type="submission" date="2020-11" db="EMBL/GenBank/DDBJ databases">
        <authorList>
            <consortium name="DOE Joint Genome Institute"/>
            <person name="Ahrendt S."/>
            <person name="Riley R."/>
            <person name="Andreopoulos W."/>
            <person name="Labutti K."/>
            <person name="Pangilinan J."/>
            <person name="Ruiz-Duenas F.J."/>
            <person name="Barrasa J.M."/>
            <person name="Sanchez-Garcia M."/>
            <person name="Camarero S."/>
            <person name="Miyauchi S."/>
            <person name="Serrano A."/>
            <person name="Linde D."/>
            <person name="Babiker R."/>
            <person name="Drula E."/>
            <person name="Ayuso-Fernandez I."/>
            <person name="Pacheco R."/>
            <person name="Padilla G."/>
            <person name="Ferreira P."/>
            <person name="Barriuso J."/>
            <person name="Kellner H."/>
            <person name="Castanera R."/>
            <person name="Alfaro M."/>
            <person name="Ramirez L."/>
            <person name="Pisabarro A.G."/>
            <person name="Kuo A."/>
            <person name="Tritt A."/>
            <person name="Lipzen A."/>
            <person name="He G."/>
            <person name="Yan M."/>
            <person name="Ng V."/>
            <person name="Cullen D."/>
            <person name="Martin F."/>
            <person name="Rosso M.-N."/>
            <person name="Henrissat B."/>
            <person name="Hibbett D."/>
            <person name="Martinez A.T."/>
            <person name="Grigoriev I.V."/>
        </authorList>
    </citation>
    <scope>NUCLEOTIDE SEQUENCE</scope>
    <source>
        <strain evidence="3">CBS 506.95</strain>
    </source>
</reference>
<gene>
    <name evidence="3" type="ORF">CPB83DRAFT_841298</name>
</gene>
<dbReference type="AlphaFoldDB" id="A0A9P6E2U5"/>
<dbReference type="OrthoDB" id="2790754at2759"/>
<sequence length="474" mass="53002">MLVEKNVKNGRHKLATLASREEDSHMGEGGANSGDEQDGPTVGQKRQRALSGRQSTSSGDEDNGGLANAPNQSQLREPGSEPPSPQPSRTGSPRRSQGTRRSQTPADDEEEEEPRHRSRQRLFQSDEEDEENNDEEEGRAINFGYGGDDEDEDDEDEDMFGGKEVVVTKGKKKSKKAKGGDNFDGSKVVEQDFPSQVLPLAKQCKAFFRKQASFGSAFPPRGLLERESYILNLLMDAANDDKDNSAMFVDLLKQISKQYPTLYCQLATFAIYGKRQLLNSLIGKAQQIVEMYFGLPGDLDPPIIRSRVVFLLEKSVFRYGGVDLKDKTYDAHAPCATPLVSNVVRAQWFDGTKGDRPAYWEIIKRKSIPKETLVLCFTVIECILKCWQGGTFTRVHFSEDNCSSRYQFFLETWDHLESNAPDYAKKILSENYDRTLKQTKNASLLFNEGDVAQDCEGINFTTLNEKAAEGALIS</sequence>
<dbReference type="Pfam" id="PF20149">
    <property type="entry name" value="DUF6532"/>
    <property type="match status" value="1"/>
</dbReference>
<comment type="caution">
    <text evidence="3">The sequence shown here is derived from an EMBL/GenBank/DDBJ whole genome shotgun (WGS) entry which is preliminary data.</text>
</comment>
<protein>
    <recommendedName>
        <fullName evidence="2">DUF6532 domain-containing protein</fullName>
    </recommendedName>
</protein>
<feature type="region of interest" description="Disordered" evidence="1">
    <location>
        <begin position="1"/>
        <end position="160"/>
    </location>
</feature>
<keyword evidence="4" id="KW-1185">Reference proteome</keyword>
<feature type="domain" description="DUF6532" evidence="2">
    <location>
        <begin position="205"/>
        <end position="415"/>
    </location>
</feature>